<evidence type="ECO:0000313" key="3">
    <source>
        <dbReference type="Proteomes" id="UP000028501"/>
    </source>
</evidence>
<dbReference type="GeneID" id="24794119"/>
<gene>
    <name evidence="2" type="ORF">AFULGI_00005930</name>
</gene>
<sequence length="571" mass="65974">MTKGKEVELETKHEEKTKVQENERVNTQLKTEKRLGVPKKEETKWQEKDLLVPQVCIKSYSFVTPIELDSSVNIRKVGGLVRIPQFNCAYSCSEKPQELDAEVYVGGVETRTILIPSMELKSVRSLSELEIDASLEMMPAKKSIKVPQIQVKAMRILTSYEKFLDKPILVGTEEHSSIEERTVTKEDVEKAETKSKQELTGRGEGAEPELEEDVLEEILPRGKSDWRITSLQRPLCLIVTGERADGLTTVEHLISTKFTYQGQYMFSKGLPWQERVLTEMADGQMEKTGVRYIPSRKIGKKEDPYSLITSEDLIVQISANEDSMAEIVRGLREISKRGPKCVILYTSNVKPFEDLDRKVLEVDVAKVSLPERSEKILKLVGKLLGVDLSAILEPEWKSIDELWAVAVRLYEEELKRLDKELPTEDVDYFPDRESQFHYLMKRIVYSHLKRRGYKDIRVEQPISLIDENGFVGYVIPDIVADGEYWEVETGYPSSDEKELIIEYWSPYARLVWKLSKYKDNPSKIRVVFPAIYAYLFYDEIRKIKAYFEKRGIDIKLYTIYLHGKGELRRFA</sequence>
<evidence type="ECO:0000256" key="1">
    <source>
        <dbReference type="SAM" id="MobiDB-lite"/>
    </source>
</evidence>
<organism evidence="2 3">
    <name type="scientific">Archaeoglobus fulgidus DSM 8774</name>
    <dbReference type="NCBI Taxonomy" id="1344584"/>
    <lineage>
        <taxon>Archaea</taxon>
        <taxon>Methanobacteriati</taxon>
        <taxon>Methanobacteriota</taxon>
        <taxon>Archaeoglobi</taxon>
        <taxon>Archaeoglobales</taxon>
        <taxon>Archaeoglobaceae</taxon>
        <taxon>Archaeoglobus</taxon>
    </lineage>
</organism>
<dbReference type="KEGG" id="afg:AFULGI_00005930"/>
<dbReference type="EMBL" id="CP006577">
    <property type="protein sequence ID" value="AIG97394.1"/>
    <property type="molecule type" value="Genomic_DNA"/>
</dbReference>
<protein>
    <submittedName>
        <fullName evidence="2">Uncharacterized protein</fullName>
    </submittedName>
</protein>
<reference evidence="2 3" key="1">
    <citation type="submission" date="2013-07" db="EMBL/GenBank/DDBJ databases">
        <title>Genome of Archaeoglobus fulgidus.</title>
        <authorList>
            <person name="Fiebig A."/>
            <person name="Birkeland N.-K."/>
        </authorList>
    </citation>
    <scope>NUCLEOTIDE SEQUENCE [LARGE SCALE GENOMIC DNA]</scope>
    <source>
        <strain evidence="2 3">DSM 8774</strain>
    </source>
</reference>
<evidence type="ECO:0000313" key="2">
    <source>
        <dbReference type="EMBL" id="AIG97394.1"/>
    </source>
</evidence>
<name>A0A075WE29_ARCFL</name>
<dbReference type="Proteomes" id="UP000028501">
    <property type="component" value="Chromosome"/>
</dbReference>
<dbReference type="RefSeq" id="WP_048095112.1">
    <property type="nucleotide sequence ID" value="NZ_CP006577.1"/>
</dbReference>
<feature type="compositionally biased region" description="Basic and acidic residues" evidence="1">
    <location>
        <begin position="175"/>
        <end position="205"/>
    </location>
</feature>
<accession>A0A075WE29</accession>
<dbReference type="HOGENOM" id="CLU_477032_0_0_2"/>
<dbReference type="AlphaFoldDB" id="A0A075WE29"/>
<proteinExistence type="predicted"/>
<feature type="region of interest" description="Disordered" evidence="1">
    <location>
        <begin position="1"/>
        <end position="38"/>
    </location>
</feature>
<feature type="region of interest" description="Disordered" evidence="1">
    <location>
        <begin position="175"/>
        <end position="209"/>
    </location>
</feature>